<dbReference type="InterPro" id="IPR001634">
    <property type="entry name" value="Adenosn_rcpt"/>
</dbReference>
<dbReference type="InParanoid" id="W5KA04"/>
<name>W5KA04_ASTMX</name>
<dbReference type="Bgee" id="ENSAMXG00000004314">
    <property type="expression patterns" value="Expressed in pharyngeal gill"/>
</dbReference>
<organism evidence="11 12">
    <name type="scientific">Astyanax mexicanus</name>
    <name type="common">Blind cave fish</name>
    <name type="synonym">Astyanax fasciatus mexicanus</name>
    <dbReference type="NCBI Taxonomy" id="7994"/>
    <lineage>
        <taxon>Eukaryota</taxon>
        <taxon>Metazoa</taxon>
        <taxon>Chordata</taxon>
        <taxon>Craniata</taxon>
        <taxon>Vertebrata</taxon>
        <taxon>Euteleostomi</taxon>
        <taxon>Actinopterygii</taxon>
        <taxon>Neopterygii</taxon>
        <taxon>Teleostei</taxon>
        <taxon>Ostariophysi</taxon>
        <taxon>Characiformes</taxon>
        <taxon>Characoidei</taxon>
        <taxon>Acestrorhamphidae</taxon>
        <taxon>Acestrorhamphinae</taxon>
        <taxon>Astyanax</taxon>
    </lineage>
</organism>
<keyword evidence="4 9" id="KW-1133">Transmembrane helix</keyword>
<feature type="transmembrane region" description="Helical" evidence="9">
    <location>
        <begin position="262"/>
        <end position="284"/>
    </location>
</feature>
<keyword evidence="3 9" id="KW-0812">Transmembrane</keyword>
<protein>
    <submittedName>
        <fullName evidence="11">Adenosine A3 receptor a.1</fullName>
    </submittedName>
</protein>
<dbReference type="PROSITE" id="PS00237">
    <property type="entry name" value="G_PROTEIN_RECEP_F1_1"/>
    <property type="match status" value="1"/>
</dbReference>
<feature type="transmembrane region" description="Helical" evidence="9">
    <location>
        <begin position="175"/>
        <end position="200"/>
    </location>
</feature>
<evidence type="ECO:0000256" key="3">
    <source>
        <dbReference type="ARBA" id="ARBA00022692"/>
    </source>
</evidence>
<evidence type="ECO:0000313" key="11">
    <source>
        <dbReference type="Ensembl" id="ENSAMXP00000004415.2"/>
    </source>
</evidence>
<keyword evidence="9" id="KW-1015">Disulfide bond</keyword>
<accession>W5KA04</accession>
<dbReference type="RefSeq" id="XP_007241110.2">
    <property type="nucleotide sequence ID" value="XM_007241048.4"/>
</dbReference>
<dbReference type="AlphaFoldDB" id="W5KA04"/>
<feature type="transmembrane region" description="Helical" evidence="9">
    <location>
        <begin position="121"/>
        <end position="138"/>
    </location>
</feature>
<dbReference type="eggNOG" id="KOG3656">
    <property type="taxonomic scope" value="Eukaryota"/>
</dbReference>
<comment type="similarity">
    <text evidence="9">Belongs to the G-protein coupled receptor 1 family.</text>
</comment>
<evidence type="ECO:0000313" key="12">
    <source>
        <dbReference type="Proteomes" id="UP000018467"/>
    </source>
</evidence>
<evidence type="ECO:0000256" key="7">
    <source>
        <dbReference type="ARBA" id="ARBA00023170"/>
    </source>
</evidence>
<dbReference type="PROSITE" id="PS50262">
    <property type="entry name" value="G_PROTEIN_RECEP_F1_2"/>
    <property type="match status" value="1"/>
</dbReference>
<dbReference type="Pfam" id="PF00001">
    <property type="entry name" value="7tm_1"/>
    <property type="match status" value="1"/>
</dbReference>
<dbReference type="Gene3D" id="1.20.1070.10">
    <property type="entry name" value="Rhodopsin 7-helix transmembrane proteins"/>
    <property type="match status" value="1"/>
</dbReference>
<dbReference type="SUPFAM" id="SSF81321">
    <property type="entry name" value="Family A G protein-coupled receptor-like"/>
    <property type="match status" value="1"/>
</dbReference>
<reference evidence="11" key="4">
    <citation type="submission" date="2025-09" db="UniProtKB">
        <authorList>
            <consortium name="Ensembl"/>
        </authorList>
    </citation>
    <scope>IDENTIFICATION</scope>
</reference>
<dbReference type="PRINTS" id="PR00424">
    <property type="entry name" value="ADENOSINER"/>
</dbReference>
<keyword evidence="8 9" id="KW-0807">Transducer</keyword>
<feature type="transmembrane region" description="Helical" evidence="9">
    <location>
        <begin position="72"/>
        <end position="100"/>
    </location>
</feature>
<dbReference type="InterPro" id="IPR000276">
    <property type="entry name" value="GPCR_Rhodpsn"/>
</dbReference>
<dbReference type="GeneID" id="103022025"/>
<dbReference type="GO" id="GO:0005886">
    <property type="term" value="C:plasma membrane"/>
    <property type="evidence" value="ECO:0007669"/>
    <property type="project" value="UniProtKB-SubCell"/>
</dbReference>
<feature type="transmembrane region" description="Helical" evidence="9">
    <location>
        <begin position="12"/>
        <end position="31"/>
    </location>
</feature>
<reference evidence="12" key="1">
    <citation type="submission" date="2013-03" db="EMBL/GenBank/DDBJ databases">
        <authorList>
            <person name="Jeffery W."/>
            <person name="Warren W."/>
            <person name="Wilson R.K."/>
        </authorList>
    </citation>
    <scope>NUCLEOTIDE SEQUENCE</scope>
    <source>
        <strain evidence="12">female</strain>
    </source>
</reference>
<reference evidence="12" key="2">
    <citation type="journal article" date="2014" name="Nat. Commun.">
        <title>The cavefish genome reveals candidate genes for eye loss.</title>
        <authorList>
            <person name="McGaugh S.E."/>
            <person name="Gross J.B."/>
            <person name="Aken B."/>
            <person name="Blin M."/>
            <person name="Borowsky R."/>
            <person name="Chalopin D."/>
            <person name="Hinaux H."/>
            <person name="Jeffery W.R."/>
            <person name="Keene A."/>
            <person name="Ma L."/>
            <person name="Minx P."/>
            <person name="Murphy D."/>
            <person name="O'Quin K.E."/>
            <person name="Retaux S."/>
            <person name="Rohner N."/>
            <person name="Searle S.M."/>
            <person name="Stahl B.A."/>
            <person name="Tabin C."/>
            <person name="Volff J.N."/>
            <person name="Yoshizawa M."/>
            <person name="Warren W.C."/>
        </authorList>
    </citation>
    <scope>NUCLEOTIDE SEQUENCE [LARGE SCALE GENOMIC DNA]</scope>
    <source>
        <strain evidence="12">female</strain>
    </source>
</reference>
<sequence length="342" mass="38142">MASSSRWSYIPLEGVIAAACCLGNVLVIWAVRTGGALRQPTFCFITALAVADFLVGSAAIPLSVLVDIHLKISFHACVFMCCAFIMVKIVSVALLLAIAVDRFLRVYIPFRYKSTVTHKRSWMMVVLCWGIAAVWGYIPLFGWNDYTTLDRENQSSRNSTSFECSFMTIIPTSYLVNFIFFSSLLPSLVIMAGLYLYVFLTTRRQLRAHIGETPVSSTDYHKEHKLAISLALVLVLICVCWLPLFIILTVRLYVRSIKVSSAIIHSGVVLSHVNSALNPIVYAFRIPKIKETCVNLWRRFYHKEQLGNKHSDGADCNRGSNAKNISTILEGAVHTPAATHNS</sequence>
<dbReference type="GO" id="GO:0001609">
    <property type="term" value="F:G protein-coupled adenosine receptor activity"/>
    <property type="evidence" value="ECO:0007669"/>
    <property type="project" value="UniProtKB-UniRule"/>
</dbReference>
<dbReference type="PANTHER" id="PTHR22750">
    <property type="entry name" value="G-PROTEIN COUPLED RECEPTOR"/>
    <property type="match status" value="1"/>
</dbReference>
<dbReference type="SMART" id="SM01381">
    <property type="entry name" value="7TM_GPCR_Srsx"/>
    <property type="match status" value="1"/>
</dbReference>
<proteinExistence type="inferred from homology"/>
<evidence type="ECO:0000256" key="8">
    <source>
        <dbReference type="ARBA" id="ARBA00023224"/>
    </source>
</evidence>
<feature type="transmembrane region" description="Helical" evidence="9">
    <location>
        <begin position="226"/>
        <end position="250"/>
    </location>
</feature>
<dbReference type="InterPro" id="IPR017452">
    <property type="entry name" value="GPCR_Rhodpsn_7TM"/>
</dbReference>
<evidence type="ECO:0000256" key="5">
    <source>
        <dbReference type="ARBA" id="ARBA00023040"/>
    </source>
</evidence>
<dbReference type="GeneTree" id="ENSGT01030000234555"/>
<keyword evidence="6 9" id="KW-0472">Membrane</keyword>
<keyword evidence="2 9" id="KW-1003">Cell membrane</keyword>
<evidence type="ECO:0000256" key="2">
    <source>
        <dbReference type="ARBA" id="ARBA00022475"/>
    </source>
</evidence>
<feature type="domain" description="G-protein coupled receptors family 1 profile" evidence="10">
    <location>
        <begin position="23"/>
        <end position="282"/>
    </location>
</feature>
<dbReference type="Ensembl" id="ENSAMXT00000004415.2">
    <property type="protein sequence ID" value="ENSAMXP00000004415.2"/>
    <property type="gene ID" value="ENSAMXG00000004314.2"/>
</dbReference>
<comment type="subcellular location">
    <subcellularLocation>
        <location evidence="1 9">Cell membrane</location>
        <topology evidence="1 9">Multi-pass membrane protein</topology>
    </subcellularLocation>
</comment>
<evidence type="ECO:0000256" key="1">
    <source>
        <dbReference type="ARBA" id="ARBA00004651"/>
    </source>
</evidence>
<reference evidence="11" key="3">
    <citation type="submission" date="2025-08" db="UniProtKB">
        <authorList>
            <consortium name="Ensembl"/>
        </authorList>
    </citation>
    <scope>IDENTIFICATION</scope>
</reference>
<dbReference type="Proteomes" id="UP000018467">
    <property type="component" value="Unassembled WGS sequence"/>
</dbReference>
<dbReference type="PRINTS" id="PR00237">
    <property type="entry name" value="GPCRRHODOPSN"/>
</dbReference>
<dbReference type="KEGG" id="amex:103022025"/>
<keyword evidence="5 9" id="KW-0297">G-protein coupled receptor</keyword>
<evidence type="ECO:0000256" key="6">
    <source>
        <dbReference type="ARBA" id="ARBA00023136"/>
    </source>
</evidence>
<keyword evidence="7 9" id="KW-0675">Receptor</keyword>
<evidence type="ECO:0000256" key="4">
    <source>
        <dbReference type="ARBA" id="ARBA00022989"/>
    </source>
</evidence>
<feature type="transmembrane region" description="Helical" evidence="9">
    <location>
        <begin position="43"/>
        <end position="66"/>
    </location>
</feature>
<keyword evidence="12" id="KW-1185">Reference proteome</keyword>
<dbReference type="HOGENOM" id="CLU_009579_11_5_1"/>
<evidence type="ECO:0000259" key="10">
    <source>
        <dbReference type="PROSITE" id="PS50262"/>
    </source>
</evidence>
<evidence type="ECO:0000256" key="9">
    <source>
        <dbReference type="RuleBase" id="RU201114"/>
    </source>
</evidence>
<keyword evidence="9" id="KW-0325">Glycoprotein</keyword>